<proteinExistence type="predicted"/>
<gene>
    <name evidence="1" type="ORF">ACFSKW_06950</name>
</gene>
<name>A0ABW4SQU2_9ACTN</name>
<organism evidence="1 2">
    <name type="scientific">Nonomuraea mangrovi</name>
    <dbReference type="NCBI Taxonomy" id="2316207"/>
    <lineage>
        <taxon>Bacteria</taxon>
        <taxon>Bacillati</taxon>
        <taxon>Actinomycetota</taxon>
        <taxon>Actinomycetes</taxon>
        <taxon>Streptosporangiales</taxon>
        <taxon>Streptosporangiaceae</taxon>
        <taxon>Nonomuraea</taxon>
    </lineage>
</organism>
<protein>
    <submittedName>
        <fullName evidence="1">Uncharacterized protein</fullName>
    </submittedName>
</protein>
<evidence type="ECO:0000313" key="2">
    <source>
        <dbReference type="Proteomes" id="UP001597368"/>
    </source>
</evidence>
<sequence length="137" mass="14286">MIVASPASAAAAPYSPEAACAETAGYGGWTNATDGRRTLKTPFGDTFGYVQLMWNGSRGTNCVATIKTAFAGTATTTNATLSIKHGRTYTDTKSYKYYAAVVAKAAGQCVKYSGYTFDTRQDATSAHGGRGSYSNCG</sequence>
<dbReference type="Proteomes" id="UP001597368">
    <property type="component" value="Unassembled WGS sequence"/>
</dbReference>
<comment type="caution">
    <text evidence="1">The sequence shown here is derived from an EMBL/GenBank/DDBJ whole genome shotgun (WGS) entry which is preliminary data.</text>
</comment>
<evidence type="ECO:0000313" key="1">
    <source>
        <dbReference type="EMBL" id="MFD1931210.1"/>
    </source>
</evidence>
<reference evidence="2" key="1">
    <citation type="journal article" date="2019" name="Int. J. Syst. Evol. Microbiol.">
        <title>The Global Catalogue of Microorganisms (GCM) 10K type strain sequencing project: providing services to taxonomists for standard genome sequencing and annotation.</title>
        <authorList>
            <consortium name="The Broad Institute Genomics Platform"/>
            <consortium name="The Broad Institute Genome Sequencing Center for Infectious Disease"/>
            <person name="Wu L."/>
            <person name="Ma J."/>
        </authorList>
    </citation>
    <scope>NUCLEOTIDE SEQUENCE [LARGE SCALE GENOMIC DNA]</scope>
    <source>
        <strain evidence="2">ICMP 6774ER</strain>
    </source>
</reference>
<keyword evidence="2" id="KW-1185">Reference proteome</keyword>
<accession>A0ABW4SQU2</accession>
<dbReference type="EMBL" id="JBHUFV010000012">
    <property type="protein sequence ID" value="MFD1931210.1"/>
    <property type="molecule type" value="Genomic_DNA"/>
</dbReference>